<sequence length="124" mass="14214">MEDPVINDAFLIDLFMDYIDQMLITGPIKKEKKCLVIWKRKHLDRSLIPDVHGCKPICKPPEAKISTDKDLCYVGMARVGEGKHVDSRDCSYVVGHFQYSGLMNHLRLFFLKCTRAAPARAQDF</sequence>
<dbReference type="AlphaFoldDB" id="A0A0Q3HEA4"/>
<organism evidence="1">
    <name type="scientific">Brachypodium distachyon</name>
    <name type="common">Purple false brome</name>
    <name type="synonym">Trachynia distachya</name>
    <dbReference type="NCBI Taxonomy" id="15368"/>
    <lineage>
        <taxon>Eukaryota</taxon>
        <taxon>Viridiplantae</taxon>
        <taxon>Streptophyta</taxon>
        <taxon>Embryophyta</taxon>
        <taxon>Tracheophyta</taxon>
        <taxon>Spermatophyta</taxon>
        <taxon>Magnoliopsida</taxon>
        <taxon>Liliopsida</taxon>
        <taxon>Poales</taxon>
        <taxon>Poaceae</taxon>
        <taxon>BOP clade</taxon>
        <taxon>Pooideae</taxon>
        <taxon>Stipodae</taxon>
        <taxon>Brachypodieae</taxon>
        <taxon>Brachypodium</taxon>
    </lineage>
</organism>
<accession>A0A0Q3HEA4</accession>
<dbReference type="InParanoid" id="A0A0Q3HEA4"/>
<reference evidence="2" key="3">
    <citation type="submission" date="2018-08" db="UniProtKB">
        <authorList>
            <consortium name="EnsemblPlants"/>
        </authorList>
    </citation>
    <scope>IDENTIFICATION</scope>
    <source>
        <strain evidence="2">cv. Bd21</strain>
    </source>
</reference>
<dbReference type="Gramene" id="KQK20861">
    <property type="protein sequence ID" value="KQK20861"/>
    <property type="gene ID" value="BRADI_1g57228v3"/>
</dbReference>
<evidence type="ECO:0000313" key="2">
    <source>
        <dbReference type="EnsemblPlants" id="KQK20861"/>
    </source>
</evidence>
<gene>
    <name evidence="1" type="ORF">BRADI_1g57228v3</name>
</gene>
<evidence type="ECO:0000313" key="1">
    <source>
        <dbReference type="EMBL" id="KQK20861.2"/>
    </source>
</evidence>
<reference evidence="1" key="2">
    <citation type="submission" date="2017-06" db="EMBL/GenBank/DDBJ databases">
        <title>WGS assembly of Brachypodium distachyon.</title>
        <authorList>
            <consortium name="The International Brachypodium Initiative"/>
            <person name="Lucas S."/>
            <person name="Harmon-Smith M."/>
            <person name="Lail K."/>
            <person name="Tice H."/>
            <person name="Grimwood J."/>
            <person name="Bruce D."/>
            <person name="Barry K."/>
            <person name="Shu S."/>
            <person name="Lindquist E."/>
            <person name="Wang M."/>
            <person name="Pitluck S."/>
            <person name="Vogel J.P."/>
            <person name="Garvin D.F."/>
            <person name="Mockler T.C."/>
            <person name="Schmutz J."/>
            <person name="Rokhsar D."/>
            <person name="Bevan M.W."/>
        </authorList>
    </citation>
    <scope>NUCLEOTIDE SEQUENCE</scope>
    <source>
        <strain evidence="1">Bd21</strain>
    </source>
</reference>
<name>A0A0Q3HEA4_BRADI</name>
<evidence type="ECO:0000313" key="3">
    <source>
        <dbReference type="Proteomes" id="UP000008810"/>
    </source>
</evidence>
<proteinExistence type="predicted"/>
<reference evidence="1 2" key="1">
    <citation type="journal article" date="2010" name="Nature">
        <title>Genome sequencing and analysis of the model grass Brachypodium distachyon.</title>
        <authorList>
            <consortium name="International Brachypodium Initiative"/>
        </authorList>
    </citation>
    <scope>NUCLEOTIDE SEQUENCE [LARGE SCALE GENOMIC DNA]</scope>
    <source>
        <strain evidence="1 2">Bd21</strain>
    </source>
</reference>
<dbReference type="EMBL" id="CM000880">
    <property type="protein sequence ID" value="KQK20861.2"/>
    <property type="molecule type" value="Genomic_DNA"/>
</dbReference>
<keyword evidence="3" id="KW-1185">Reference proteome</keyword>
<dbReference type="EnsemblPlants" id="KQK20861">
    <property type="protein sequence ID" value="KQK20861"/>
    <property type="gene ID" value="BRADI_1g57228v3"/>
</dbReference>
<protein>
    <submittedName>
        <fullName evidence="1 2">Uncharacterized protein</fullName>
    </submittedName>
</protein>
<dbReference type="Proteomes" id="UP000008810">
    <property type="component" value="Chromosome 1"/>
</dbReference>